<dbReference type="STRING" id="771875.Ferpe_0256"/>
<dbReference type="EMBL" id="CP003260">
    <property type="protein sequence ID" value="AFG34402.1"/>
    <property type="molecule type" value="Genomic_DNA"/>
</dbReference>
<dbReference type="HOGENOM" id="CLU_419057_0_0_0"/>
<dbReference type="eggNOG" id="ENOG5033TCG">
    <property type="taxonomic scope" value="Bacteria"/>
</dbReference>
<dbReference type="AlphaFoldDB" id="H9UA59"/>
<evidence type="ECO:0000256" key="1">
    <source>
        <dbReference type="SAM" id="SignalP"/>
    </source>
</evidence>
<organism evidence="2 3">
    <name type="scientific">Fervidobacterium pennivorans (strain DSM 9078 / Ven5)</name>
    <dbReference type="NCBI Taxonomy" id="771875"/>
    <lineage>
        <taxon>Bacteria</taxon>
        <taxon>Thermotogati</taxon>
        <taxon>Thermotogota</taxon>
        <taxon>Thermotogae</taxon>
        <taxon>Thermotogales</taxon>
        <taxon>Fervidobacteriaceae</taxon>
        <taxon>Fervidobacterium</taxon>
    </lineage>
</organism>
<dbReference type="OrthoDB" id="46513at2"/>
<accession>H9UA59</accession>
<name>H9UA59_FERPD</name>
<dbReference type="Proteomes" id="UP000007384">
    <property type="component" value="Chromosome"/>
</dbReference>
<keyword evidence="3" id="KW-1185">Reference proteome</keyword>
<dbReference type="RefSeq" id="WP_014450870.1">
    <property type="nucleotide sequence ID" value="NC_017095.1"/>
</dbReference>
<feature type="chain" id="PRO_5003623282" description="Outer membrane protein/protective antigen OMA87" evidence="1">
    <location>
        <begin position="26"/>
        <end position="666"/>
    </location>
</feature>
<dbReference type="PATRIC" id="fig|771875.3.peg.262"/>
<keyword evidence="1" id="KW-0732">Signal</keyword>
<evidence type="ECO:0000313" key="3">
    <source>
        <dbReference type="Proteomes" id="UP000007384"/>
    </source>
</evidence>
<evidence type="ECO:0000313" key="2">
    <source>
        <dbReference type="EMBL" id="AFG34402.1"/>
    </source>
</evidence>
<gene>
    <name evidence="2" type="ordered locus">Ferpe_0256</name>
</gene>
<sequence length="666" mass="77533">MVRRHPVLCLIFCSVMILLSSFSFAQSKNVKIKIVFDKSVKPFYENIDLNVSLMTTFADIKENTARIVHVLGISKESTTRKVNEFVRDEKGDYVNFKGNYYKIADKRRYTYDEKQKRYVVDKYGRYVYLQEYAWARKQEDKYIISDFYSMKSYEMPVTNYYIYLVVTDIDIQTFFIKSITPIVGKGSTIDRAIENARTTFSTVVNEYSPDKLDVAVLFEKGFDPVLRTALLAKLQEDTRYNIYDRLYIDEIMEIVRTSDLFGTEQVVVKFQPPRYLITFENLVKDDYQFIEDRYYFFENPVNGAYIKKSVDGLDVPVKVEVGSYYRYDSNTKRYVFDKAKGSYVRYYKGPWEKDNYVYETRFYDYILYKLTKLNTFYSLLMKVFDTEKGTLVGSRFFSRQIETVLKEPVDRFGTEEVDFHTDTKIESYYSVANEVQEFLQLLFPLSTVVSQISGEKALLESGKNIGTKPGYVFQSVANGYTTSFMRLERVFEKNSEARIFYVVPGENIEPHSLVIETKQYPSNLGIRFGFFVEKETYGMKIGYIKSDIYGNYLWSFTSSFSIPYDTSSVDRMMFPVAFEFSKFLFGENIELLLGTSFNIVSESSGASYISDYGVLIGLALSSYLRNSVFSYGGACFYTEVTYTIPLSNFELSPNNMNLSIGVDMRF</sequence>
<feature type="signal peptide" evidence="1">
    <location>
        <begin position="1"/>
        <end position="25"/>
    </location>
</feature>
<evidence type="ECO:0008006" key="4">
    <source>
        <dbReference type="Google" id="ProtNLM"/>
    </source>
</evidence>
<protein>
    <recommendedName>
        <fullName evidence="4">Outer membrane protein/protective antigen OMA87</fullName>
    </recommendedName>
</protein>
<proteinExistence type="predicted"/>
<dbReference type="KEGG" id="fpe:Ferpe_0256"/>
<reference evidence="2" key="1">
    <citation type="submission" date="2012-03" db="EMBL/GenBank/DDBJ databases">
        <title>Complete sequence of Fervidobacterium pennivorans DSM 9078.</title>
        <authorList>
            <consortium name="US DOE Joint Genome Institute"/>
            <person name="Lucas S."/>
            <person name="Han J."/>
            <person name="Lapidus A."/>
            <person name="Cheng J.-F."/>
            <person name="Goodwin L."/>
            <person name="Pitluck S."/>
            <person name="Peters L."/>
            <person name="Ovchinnikova G."/>
            <person name="Lu M."/>
            <person name="Detter J.C."/>
            <person name="Han C."/>
            <person name="Tapia R."/>
            <person name="Land M."/>
            <person name="Hauser L."/>
            <person name="Kyrpides N."/>
            <person name="Ivanova N."/>
            <person name="Pagani I."/>
            <person name="Noll K.M."/>
            <person name="Woyke T."/>
        </authorList>
    </citation>
    <scope>NUCLEOTIDE SEQUENCE</scope>
    <source>
        <strain evidence="2">DSM 9078</strain>
    </source>
</reference>